<comment type="function">
    <text evidence="5 7">Catalyzes the condensation of carbamoyl phosphate and aspartate to form carbamoyl aspartate and inorganic phosphate, the committed step in the de novo pyrimidine nucleotide biosynthesis pathway.</text>
</comment>
<comment type="caution">
    <text evidence="10">The sequence shown here is derived from an EMBL/GenBank/DDBJ whole genome shotgun (WGS) entry which is preliminary data.</text>
</comment>
<dbReference type="PRINTS" id="PR00100">
    <property type="entry name" value="AOTCASE"/>
</dbReference>
<dbReference type="EC" id="2.1.3.2" evidence="7"/>
<evidence type="ECO:0000313" key="11">
    <source>
        <dbReference type="Proteomes" id="UP000033682"/>
    </source>
</evidence>
<evidence type="ECO:0000259" key="8">
    <source>
        <dbReference type="Pfam" id="PF00185"/>
    </source>
</evidence>
<feature type="binding site" evidence="7">
    <location>
        <position position="174"/>
    </location>
    <ligand>
        <name>L-aspartate</name>
        <dbReference type="ChEBI" id="CHEBI:29991"/>
    </ligand>
</feature>
<dbReference type="Proteomes" id="UP000033682">
    <property type="component" value="Unassembled WGS sequence"/>
</dbReference>
<comment type="pathway">
    <text evidence="1 7">Pyrimidine metabolism; UMP biosynthesis via de novo pathway; (S)-dihydroorotate from bicarbonate: step 2/3.</text>
</comment>
<dbReference type="HOGENOM" id="CLU_043846_2_1_9"/>
<dbReference type="PANTHER" id="PTHR45753">
    <property type="entry name" value="ORNITHINE CARBAMOYLTRANSFERASE, MITOCHONDRIAL"/>
    <property type="match status" value="1"/>
</dbReference>
<dbReference type="GO" id="GO:0044205">
    <property type="term" value="P:'de novo' UMP biosynthetic process"/>
    <property type="evidence" value="ECO:0007669"/>
    <property type="project" value="UniProtKB-UniRule"/>
</dbReference>
<dbReference type="InterPro" id="IPR006132">
    <property type="entry name" value="Asp/Orn_carbamoyltranf_P-bd"/>
</dbReference>
<feature type="binding site" evidence="7">
    <location>
        <position position="226"/>
    </location>
    <ligand>
        <name>L-aspartate</name>
        <dbReference type="ChEBI" id="CHEBI:29991"/>
    </ligand>
</feature>
<dbReference type="STRING" id="303541.JF72_08860"/>
<feature type="binding site" evidence="7">
    <location>
        <position position="144"/>
    </location>
    <ligand>
        <name>carbamoyl phosphate</name>
        <dbReference type="ChEBI" id="CHEBI:58228"/>
    </ligand>
</feature>
<keyword evidence="4 7" id="KW-0665">Pyrimidine biosynthesis</keyword>
<feature type="binding site" evidence="7">
    <location>
        <position position="86"/>
    </location>
    <ligand>
        <name>L-aspartate</name>
        <dbReference type="ChEBI" id="CHEBI:29991"/>
    </ligand>
</feature>
<comment type="catalytic activity">
    <reaction evidence="6 7">
        <text>carbamoyl phosphate + L-aspartate = N-carbamoyl-L-aspartate + phosphate + H(+)</text>
        <dbReference type="Rhea" id="RHEA:20013"/>
        <dbReference type="ChEBI" id="CHEBI:15378"/>
        <dbReference type="ChEBI" id="CHEBI:29991"/>
        <dbReference type="ChEBI" id="CHEBI:32814"/>
        <dbReference type="ChEBI" id="CHEBI:43474"/>
        <dbReference type="ChEBI" id="CHEBI:58228"/>
        <dbReference type="EC" id="2.1.3.2"/>
    </reaction>
</comment>
<name>A0A0F4LTC6_9LACO</name>
<gene>
    <name evidence="7 10" type="primary">pyrB</name>
    <name evidence="10" type="ORF">JF72_08860</name>
</gene>
<comment type="similarity">
    <text evidence="2 7">Belongs to the aspartate/ornithine carbamoyltransferase superfamily. ATCase family.</text>
</comment>
<dbReference type="GO" id="GO:0004070">
    <property type="term" value="F:aspartate carbamoyltransferase activity"/>
    <property type="evidence" value="ECO:0007669"/>
    <property type="project" value="UniProtKB-UniRule"/>
</dbReference>
<dbReference type="NCBIfam" id="NF002032">
    <property type="entry name" value="PRK00856.1"/>
    <property type="match status" value="1"/>
</dbReference>
<dbReference type="PRINTS" id="PR00101">
    <property type="entry name" value="ATCASE"/>
</dbReference>
<dbReference type="Pfam" id="PF00185">
    <property type="entry name" value="OTCace"/>
    <property type="match status" value="1"/>
</dbReference>
<dbReference type="InterPro" id="IPR006130">
    <property type="entry name" value="Asp/Orn_carbamoylTrfase"/>
</dbReference>
<evidence type="ECO:0000256" key="2">
    <source>
        <dbReference type="ARBA" id="ARBA00008896"/>
    </source>
</evidence>
<feature type="domain" description="Aspartate/ornithine carbamoyltransferase carbamoyl-P binding" evidence="9">
    <location>
        <begin position="11"/>
        <end position="154"/>
    </location>
</feature>
<dbReference type="InterPro" id="IPR036901">
    <property type="entry name" value="Asp/Orn_carbamoylTrfase_sf"/>
</dbReference>
<feature type="binding site" evidence="7">
    <location>
        <position position="271"/>
    </location>
    <ligand>
        <name>carbamoyl phosphate</name>
        <dbReference type="ChEBI" id="CHEBI:58228"/>
    </ligand>
</feature>
<dbReference type="RefSeq" id="WP_046307207.1">
    <property type="nucleotide sequence ID" value="NZ_KQ034000.1"/>
</dbReference>
<dbReference type="InterPro" id="IPR006131">
    <property type="entry name" value="Asp_carbamoyltransf_Asp/Orn-bd"/>
</dbReference>
<evidence type="ECO:0000256" key="1">
    <source>
        <dbReference type="ARBA" id="ARBA00004852"/>
    </source>
</evidence>
<feature type="domain" description="Aspartate/ornithine carbamoyltransferase Asp/Orn-binding" evidence="8">
    <location>
        <begin position="160"/>
        <end position="306"/>
    </location>
</feature>
<dbReference type="GO" id="GO:0016597">
    <property type="term" value="F:amino acid binding"/>
    <property type="evidence" value="ECO:0007669"/>
    <property type="project" value="InterPro"/>
</dbReference>
<dbReference type="UniPathway" id="UPA00070">
    <property type="reaction ID" value="UER00116"/>
</dbReference>
<dbReference type="GO" id="GO:0005829">
    <property type="term" value="C:cytosol"/>
    <property type="evidence" value="ECO:0007669"/>
    <property type="project" value="TreeGrafter"/>
</dbReference>
<proteinExistence type="inferred from homology"/>
<feature type="binding site" evidence="7">
    <location>
        <position position="270"/>
    </location>
    <ligand>
        <name>carbamoyl phosphate</name>
        <dbReference type="ChEBI" id="CHEBI:58228"/>
    </ligand>
</feature>
<evidence type="ECO:0000256" key="7">
    <source>
        <dbReference type="HAMAP-Rule" id="MF_00001"/>
    </source>
</evidence>
<accession>A0A0F4LTC6</accession>
<dbReference type="GO" id="GO:0006207">
    <property type="term" value="P:'de novo' pyrimidine nucleobase biosynthetic process"/>
    <property type="evidence" value="ECO:0007669"/>
    <property type="project" value="InterPro"/>
</dbReference>
<dbReference type="EMBL" id="JXLG01000005">
    <property type="protein sequence ID" value="KJY61593.1"/>
    <property type="molecule type" value="Genomic_DNA"/>
</dbReference>
<dbReference type="Pfam" id="PF02729">
    <property type="entry name" value="OTCace_N"/>
    <property type="match status" value="1"/>
</dbReference>
<feature type="binding site" evidence="7">
    <location>
        <position position="108"/>
    </location>
    <ligand>
        <name>carbamoyl phosphate</name>
        <dbReference type="ChEBI" id="CHEBI:58228"/>
    </ligand>
</feature>
<dbReference type="FunFam" id="3.40.50.1370:FF:000011">
    <property type="entry name" value="Aspartate carbamoyltransferase"/>
    <property type="match status" value="1"/>
</dbReference>
<dbReference type="GO" id="GO:0006520">
    <property type="term" value="P:amino acid metabolic process"/>
    <property type="evidence" value="ECO:0007669"/>
    <property type="project" value="InterPro"/>
</dbReference>
<sequence length="318" mass="36177">MKTTNLVTLSSFVSVEDLSVQEVEALIARAQYFKNDGARPHLTEPVYVTNMFFENSSRTHTSFEVAERKLGLTVIPFDPSHSSTKKGETLYDTSLTMQAVGIDLEVIRHPENEYYEELIHPKENEHLNIGVINAGDGSGQHPSQCLLDMMTIYEQFGQFKDLKVAIVGDITNSRVAKSNMELLNKLGAQVYFSGPSYWYDSKYDQYGQFKELDELVDKMDVMMLLRVQHERHAGDPNEAQFDAKQYHEEFGINQQRYDQMKDDTIIMHPGPINRGVELASELVEAPKCRFVCQMENGVFMRMAMIEAVVRGRKLGGLS</sequence>
<feature type="binding site" evidence="7">
    <location>
        <position position="59"/>
    </location>
    <ligand>
        <name>carbamoyl phosphate</name>
        <dbReference type="ChEBI" id="CHEBI:58228"/>
    </ligand>
</feature>
<evidence type="ECO:0000256" key="5">
    <source>
        <dbReference type="ARBA" id="ARBA00043884"/>
    </source>
</evidence>
<dbReference type="Gene3D" id="3.40.50.1370">
    <property type="entry name" value="Aspartate/ornithine carbamoyltransferase"/>
    <property type="match status" value="2"/>
</dbReference>
<dbReference type="NCBIfam" id="TIGR00670">
    <property type="entry name" value="asp_carb_tr"/>
    <property type="match status" value="1"/>
</dbReference>
<evidence type="ECO:0000256" key="6">
    <source>
        <dbReference type="ARBA" id="ARBA00048859"/>
    </source>
</evidence>
<evidence type="ECO:0000259" key="9">
    <source>
        <dbReference type="Pfam" id="PF02729"/>
    </source>
</evidence>
<dbReference type="AlphaFoldDB" id="A0A0F4LTC6"/>
<dbReference type="SUPFAM" id="SSF53671">
    <property type="entry name" value="Aspartate/ornithine carbamoyltransferase"/>
    <property type="match status" value="1"/>
</dbReference>
<organism evidence="10 11">
    <name type="scientific">Lactobacillus apis</name>
    <dbReference type="NCBI Taxonomy" id="303541"/>
    <lineage>
        <taxon>Bacteria</taxon>
        <taxon>Bacillati</taxon>
        <taxon>Bacillota</taxon>
        <taxon>Bacilli</taxon>
        <taxon>Lactobacillales</taxon>
        <taxon>Lactobacillaceae</taxon>
        <taxon>Lactobacillus</taxon>
    </lineage>
</organism>
<dbReference type="HAMAP" id="MF_00001">
    <property type="entry name" value="Asp_carb_tr"/>
    <property type="match status" value="1"/>
</dbReference>
<comment type="subunit">
    <text evidence="7">Heterododecamer (2C3:3R2) of six catalytic PyrB chains organized as two trimers (C3), and six regulatory PyrI chains organized as three dimers (R2).</text>
</comment>
<keyword evidence="3 7" id="KW-0808">Transferase</keyword>
<dbReference type="PATRIC" id="fig|303541.3.peg.1044"/>
<feature type="binding site" evidence="7">
    <location>
        <position position="141"/>
    </location>
    <ligand>
        <name>carbamoyl phosphate</name>
        <dbReference type="ChEBI" id="CHEBI:58228"/>
    </ligand>
</feature>
<protein>
    <recommendedName>
        <fullName evidence="7">Aspartate carbamoyltransferase</fullName>
        <ecNumber evidence="7">2.1.3.2</ecNumber>
    </recommendedName>
    <alternativeName>
        <fullName evidence="7">Aspartate transcarbamylase</fullName>
        <shortName evidence="7">ATCase</shortName>
    </alternativeName>
</protein>
<evidence type="ECO:0000256" key="4">
    <source>
        <dbReference type="ARBA" id="ARBA00022975"/>
    </source>
</evidence>
<dbReference type="PANTHER" id="PTHR45753:SF6">
    <property type="entry name" value="ASPARTATE CARBAMOYLTRANSFERASE"/>
    <property type="match status" value="1"/>
</dbReference>
<dbReference type="InterPro" id="IPR002082">
    <property type="entry name" value="Asp_carbamoyltransf"/>
</dbReference>
<feature type="binding site" evidence="7">
    <location>
        <position position="58"/>
    </location>
    <ligand>
        <name>carbamoyl phosphate</name>
        <dbReference type="ChEBI" id="CHEBI:58228"/>
    </ligand>
</feature>
<evidence type="ECO:0000256" key="3">
    <source>
        <dbReference type="ARBA" id="ARBA00022679"/>
    </source>
</evidence>
<keyword evidence="11" id="KW-1185">Reference proteome</keyword>
<evidence type="ECO:0000313" key="10">
    <source>
        <dbReference type="EMBL" id="KJY61593.1"/>
    </source>
</evidence>
<reference evidence="10 11" key="1">
    <citation type="submission" date="2015-01" db="EMBL/GenBank/DDBJ databases">
        <title>Comparative genomics of the lactic acid bacteria isolated from the honey bee gut.</title>
        <authorList>
            <person name="Ellegaard K.M."/>
            <person name="Tamarit D."/>
            <person name="Javelind E."/>
            <person name="Olofsson T."/>
            <person name="Andersson S.G."/>
            <person name="Vasquez A."/>
        </authorList>
    </citation>
    <scope>NUCLEOTIDE SEQUENCE [LARGE SCALE GENOMIC DNA]</scope>
    <source>
        <strain evidence="10 11">Hma11</strain>
    </source>
</reference>